<keyword evidence="3" id="KW-0472">Membrane</keyword>
<dbReference type="InterPro" id="IPR050445">
    <property type="entry name" value="Bact_polysacc_biosynth/exp"/>
</dbReference>
<dbReference type="AlphaFoldDB" id="A0A512JFG7"/>
<keyword evidence="1" id="KW-0175">Coiled coil</keyword>
<dbReference type="OrthoDB" id="7800844at2"/>
<evidence type="ECO:0000256" key="3">
    <source>
        <dbReference type="SAM" id="Phobius"/>
    </source>
</evidence>
<reference evidence="4 5" key="1">
    <citation type="submission" date="2019-07" db="EMBL/GenBank/DDBJ databases">
        <title>Whole genome shotgun sequence of Methylobacterium gnaphalii NBRC 107716.</title>
        <authorList>
            <person name="Hosoyama A."/>
            <person name="Uohara A."/>
            <person name="Ohji S."/>
            <person name="Ichikawa N."/>
        </authorList>
    </citation>
    <scope>NUCLEOTIDE SEQUENCE [LARGE SCALE GENOMIC DNA]</scope>
    <source>
        <strain evidence="4 5">NBRC 107716</strain>
    </source>
</reference>
<feature type="compositionally biased region" description="Basic and acidic residues" evidence="2">
    <location>
        <begin position="1"/>
        <end position="13"/>
    </location>
</feature>
<evidence type="ECO:0000313" key="4">
    <source>
        <dbReference type="EMBL" id="GEP08690.1"/>
    </source>
</evidence>
<keyword evidence="3" id="KW-0812">Transmembrane</keyword>
<dbReference type="RefSeq" id="WP_147045030.1">
    <property type="nucleotide sequence ID" value="NZ_BJZV01000002.1"/>
</dbReference>
<comment type="caution">
    <text evidence="4">The sequence shown here is derived from an EMBL/GenBank/DDBJ whole genome shotgun (WGS) entry which is preliminary data.</text>
</comment>
<feature type="transmembrane region" description="Helical" evidence="3">
    <location>
        <begin position="86"/>
        <end position="105"/>
    </location>
</feature>
<dbReference type="PANTHER" id="PTHR32309">
    <property type="entry name" value="TYROSINE-PROTEIN KINASE"/>
    <property type="match status" value="1"/>
</dbReference>
<dbReference type="PANTHER" id="PTHR32309:SF13">
    <property type="entry name" value="FERRIC ENTEROBACTIN TRANSPORT PROTEIN FEPE"/>
    <property type="match status" value="1"/>
</dbReference>
<evidence type="ECO:0000256" key="2">
    <source>
        <dbReference type="SAM" id="MobiDB-lite"/>
    </source>
</evidence>
<keyword evidence="3" id="KW-1133">Transmembrane helix</keyword>
<evidence type="ECO:0000256" key="1">
    <source>
        <dbReference type="SAM" id="Coils"/>
    </source>
</evidence>
<proteinExistence type="predicted"/>
<dbReference type="GO" id="GO:0004713">
    <property type="term" value="F:protein tyrosine kinase activity"/>
    <property type="evidence" value="ECO:0007669"/>
    <property type="project" value="TreeGrafter"/>
</dbReference>
<accession>A0A512JFG7</accession>
<feature type="coiled-coil region" evidence="1">
    <location>
        <begin position="249"/>
        <end position="313"/>
    </location>
</feature>
<protein>
    <submittedName>
        <fullName evidence="4">Capsule polysaccharide transporter</fullName>
    </submittedName>
</protein>
<dbReference type="Proteomes" id="UP000321750">
    <property type="component" value="Unassembled WGS sequence"/>
</dbReference>
<gene>
    <name evidence="4" type="primary">wcbD</name>
    <name evidence="4" type="ORF">MGN01_05350</name>
</gene>
<sequence>MNADEVKDREAKTRPSNGLQGLMDLARNSVPELRRNIETLEPLKPKGAVALLRRAREKLDWQRLPGIRPSPPKPEEKLQVVLAKRVAAFVLLPTALMAVYLFVFASDQYVAEAKFAVRGNVEPMGEATGGGEFAGLIGKHNSQDSFIVRDFVQSRAMAEMAQKELNVSGMFSRREADFWARYRSGQPMEELAKYWLQHVNAHIEMVSGVITVTVRAFTPEDALAISKLVIDRSERLVNDISRRAQADLVAHAERDVQASEDRLKKARAALQNFRNTWGIIDPVKSAEATLKTIADLQKDKLKAENDLQVLRGSRLDENSRGIQTLVATVAAVDGQIKRLRSQLTNEGLAAGAPNNITQALLEFEGLKVEQTIAEKLNESLNLMLDRARIAASKQQVYLATFVPPTIPASSIYPERGHALLITFFCCFALWSSASLLISGVKDQRI</sequence>
<feature type="region of interest" description="Disordered" evidence="2">
    <location>
        <begin position="1"/>
        <end position="21"/>
    </location>
</feature>
<evidence type="ECO:0000313" key="5">
    <source>
        <dbReference type="Proteomes" id="UP000321750"/>
    </source>
</evidence>
<dbReference type="EMBL" id="BJZV01000002">
    <property type="protein sequence ID" value="GEP08690.1"/>
    <property type="molecule type" value="Genomic_DNA"/>
</dbReference>
<organism evidence="4 5">
    <name type="scientific">Methylobacterium gnaphalii</name>
    <dbReference type="NCBI Taxonomy" id="1010610"/>
    <lineage>
        <taxon>Bacteria</taxon>
        <taxon>Pseudomonadati</taxon>
        <taxon>Pseudomonadota</taxon>
        <taxon>Alphaproteobacteria</taxon>
        <taxon>Hyphomicrobiales</taxon>
        <taxon>Methylobacteriaceae</taxon>
        <taxon>Methylobacterium</taxon>
    </lineage>
</organism>
<dbReference type="GO" id="GO:0005886">
    <property type="term" value="C:plasma membrane"/>
    <property type="evidence" value="ECO:0007669"/>
    <property type="project" value="TreeGrafter"/>
</dbReference>
<name>A0A512JFG7_9HYPH</name>
<feature type="transmembrane region" description="Helical" evidence="3">
    <location>
        <begin position="418"/>
        <end position="440"/>
    </location>
</feature>
<keyword evidence="5" id="KW-1185">Reference proteome</keyword>